<name>A0A285EA31_9ACTN</name>
<dbReference type="RefSeq" id="WP_216359641.1">
    <property type="nucleotide sequence ID" value="NZ_JACHXB010000003.1"/>
</dbReference>
<keyword evidence="1" id="KW-0472">Membrane</keyword>
<sequence length="184" mass="18629">MNAQEHVTASTRDAERTPPRLHRRILALVVSFAVVSVLGMAAGGAAAAAPPAAALEQAVTGTVNGVATEGTLDIQRFVVEDGALQAVGTLTGFGPAPLDVTWPVDLNQTTGTCEILNLVLGPLDLDLLGLVIHLDQVVLTITAEQGPGNLLGNLLCAIAGLLDGPGNPLGGIAALLNRILAILG</sequence>
<evidence type="ECO:0000256" key="1">
    <source>
        <dbReference type="SAM" id="Phobius"/>
    </source>
</evidence>
<gene>
    <name evidence="2" type="ORF">SAMN06893097_102437</name>
</gene>
<dbReference type="AlphaFoldDB" id="A0A285EA31"/>
<keyword evidence="3" id="KW-1185">Reference proteome</keyword>
<reference evidence="2 3" key="1">
    <citation type="submission" date="2017-09" db="EMBL/GenBank/DDBJ databases">
        <authorList>
            <person name="Ehlers B."/>
            <person name="Leendertz F.H."/>
        </authorList>
    </citation>
    <scope>NUCLEOTIDE SEQUENCE [LARGE SCALE GENOMIC DNA]</scope>
    <source>
        <strain evidence="2 3">DSM 46844</strain>
    </source>
</reference>
<accession>A0A285EA31</accession>
<evidence type="ECO:0000313" key="2">
    <source>
        <dbReference type="EMBL" id="SNX95733.1"/>
    </source>
</evidence>
<dbReference type="EMBL" id="OBDO01000002">
    <property type="protein sequence ID" value="SNX95733.1"/>
    <property type="molecule type" value="Genomic_DNA"/>
</dbReference>
<protein>
    <submittedName>
        <fullName evidence="2">Uncharacterized protein</fullName>
    </submittedName>
</protein>
<dbReference type="Proteomes" id="UP000219514">
    <property type="component" value="Unassembled WGS sequence"/>
</dbReference>
<keyword evidence="1" id="KW-0812">Transmembrane</keyword>
<keyword evidence="1" id="KW-1133">Transmembrane helix</keyword>
<proteinExistence type="predicted"/>
<organism evidence="2 3">
    <name type="scientific">Geodermatophilus sabuli</name>
    <dbReference type="NCBI Taxonomy" id="1564158"/>
    <lineage>
        <taxon>Bacteria</taxon>
        <taxon>Bacillati</taxon>
        <taxon>Actinomycetota</taxon>
        <taxon>Actinomycetes</taxon>
        <taxon>Geodermatophilales</taxon>
        <taxon>Geodermatophilaceae</taxon>
        <taxon>Geodermatophilus</taxon>
    </lineage>
</organism>
<feature type="transmembrane region" description="Helical" evidence="1">
    <location>
        <begin position="25"/>
        <end position="49"/>
    </location>
</feature>
<evidence type="ECO:0000313" key="3">
    <source>
        <dbReference type="Proteomes" id="UP000219514"/>
    </source>
</evidence>